<evidence type="ECO:0000313" key="3">
    <source>
        <dbReference type="Proteomes" id="UP000617734"/>
    </source>
</evidence>
<proteinExistence type="predicted"/>
<dbReference type="EMBL" id="BNBO01000087">
    <property type="protein sequence ID" value="GHE25816.1"/>
    <property type="molecule type" value="Genomic_DNA"/>
</dbReference>
<reference evidence="2" key="1">
    <citation type="journal article" date="2014" name="Int. J. Syst. Evol. Microbiol.">
        <title>Complete genome sequence of Corynebacterium casei LMG S-19264T (=DSM 44701T), isolated from a smear-ripened cheese.</title>
        <authorList>
            <consortium name="US DOE Joint Genome Institute (JGI-PGF)"/>
            <person name="Walter F."/>
            <person name="Albersmeier A."/>
            <person name="Kalinowski J."/>
            <person name="Ruckert C."/>
        </authorList>
    </citation>
    <scope>NUCLEOTIDE SEQUENCE</scope>
    <source>
        <strain evidence="2">JCM 4646</strain>
    </source>
</reference>
<dbReference type="AlphaFoldDB" id="A0A919DAB9"/>
<sequence length="100" mass="10697">MLSTCGSAAISGASRWLEAVLTPAPEPRIALLARARLMAVRIAAVRAGELDRAGRRVTIMRVGSRFRDEWCPPRAEGGGGARIRLGSRTRHCGPDPATFS</sequence>
<evidence type="ECO:0000256" key="1">
    <source>
        <dbReference type="SAM" id="MobiDB-lite"/>
    </source>
</evidence>
<feature type="region of interest" description="Disordered" evidence="1">
    <location>
        <begin position="77"/>
        <end position="100"/>
    </location>
</feature>
<reference evidence="2" key="2">
    <citation type="submission" date="2020-09" db="EMBL/GenBank/DDBJ databases">
        <authorList>
            <person name="Sun Q."/>
            <person name="Ohkuma M."/>
        </authorList>
    </citation>
    <scope>NUCLEOTIDE SEQUENCE</scope>
    <source>
        <strain evidence="2">JCM 4646</strain>
    </source>
</reference>
<organism evidence="2 3">
    <name type="scientific">Kitasatospora indigofera</name>
    <dbReference type="NCBI Taxonomy" id="67307"/>
    <lineage>
        <taxon>Bacteria</taxon>
        <taxon>Bacillati</taxon>
        <taxon>Actinomycetota</taxon>
        <taxon>Actinomycetes</taxon>
        <taxon>Kitasatosporales</taxon>
        <taxon>Streptomycetaceae</taxon>
        <taxon>Kitasatospora</taxon>
    </lineage>
</organism>
<evidence type="ECO:0000313" key="2">
    <source>
        <dbReference type="EMBL" id="GHE25816.1"/>
    </source>
</evidence>
<name>A0A919DAB9_9ACTN</name>
<accession>A0A919DAB9</accession>
<dbReference type="Proteomes" id="UP000617734">
    <property type="component" value="Unassembled WGS sequence"/>
</dbReference>
<protein>
    <submittedName>
        <fullName evidence="2">Uncharacterized protein</fullName>
    </submittedName>
</protein>
<comment type="caution">
    <text evidence="2">The sequence shown here is derived from an EMBL/GenBank/DDBJ whole genome shotgun (WGS) entry which is preliminary data.</text>
</comment>
<gene>
    <name evidence="2" type="ORF">GCM10018781_77730</name>
</gene>
<keyword evidence="3" id="KW-1185">Reference proteome</keyword>